<reference evidence="7 8" key="1">
    <citation type="submission" date="2020-08" db="EMBL/GenBank/DDBJ databases">
        <title>A Genomic Blueprint of the Chicken Gut Microbiome.</title>
        <authorList>
            <person name="Gilroy R."/>
            <person name="Ravi A."/>
            <person name="Getino M."/>
            <person name="Pursley I."/>
            <person name="Horton D.L."/>
            <person name="Alikhan N.-F."/>
            <person name="Baker D."/>
            <person name="Gharbi K."/>
            <person name="Hall N."/>
            <person name="Watson M."/>
            <person name="Adriaenssens E.M."/>
            <person name="Foster-Nyarko E."/>
            <person name="Jarju S."/>
            <person name="Secka A."/>
            <person name="Antonio M."/>
            <person name="Oren A."/>
            <person name="Chaudhuri R."/>
            <person name="La Ragione R.M."/>
            <person name="Hildebrand F."/>
            <person name="Pallen M.J."/>
        </authorList>
    </citation>
    <scope>NUCLEOTIDE SEQUENCE [LARGE SCALE GENOMIC DNA]</scope>
    <source>
        <strain evidence="7 8">Sa3CUN2</strain>
    </source>
</reference>
<keyword evidence="2 5" id="KW-0812">Transmembrane</keyword>
<evidence type="ECO:0000313" key="8">
    <source>
        <dbReference type="Proteomes" id="UP000616837"/>
    </source>
</evidence>
<dbReference type="Pfam" id="PF12698">
    <property type="entry name" value="ABC2_membrane_3"/>
    <property type="match status" value="1"/>
</dbReference>
<dbReference type="PANTHER" id="PTHR43229">
    <property type="entry name" value="NODULATION PROTEIN J"/>
    <property type="match status" value="1"/>
</dbReference>
<evidence type="ECO:0000313" key="7">
    <source>
        <dbReference type="EMBL" id="MBD7894142.1"/>
    </source>
</evidence>
<name>A0ABR8PA80_9LACO</name>
<feature type="transmembrane region" description="Helical" evidence="5">
    <location>
        <begin position="175"/>
        <end position="193"/>
    </location>
</feature>
<feature type="transmembrane region" description="Helical" evidence="5">
    <location>
        <begin position="101"/>
        <end position="128"/>
    </location>
</feature>
<dbReference type="PANTHER" id="PTHR43229:SF2">
    <property type="entry name" value="NODULATION PROTEIN J"/>
    <property type="match status" value="1"/>
</dbReference>
<gene>
    <name evidence="7" type="ORF">H9564_00030</name>
</gene>
<comment type="caution">
    <text evidence="7">The sequence shown here is derived from an EMBL/GenBank/DDBJ whole genome shotgun (WGS) entry which is preliminary data.</text>
</comment>
<sequence>MFALLKRNIKIYFNNVPGVFMSLLGALISFFIYIGFLQQNLEDSWHYFPDIAKLLDLWMIAGIVSVAGITTSFQALGQMIKDKESRKADDLRLTELSQFKINLIYVLSAALISFLMQIITLIVMVTYFKIVDKIELPNNGYLLLLMFSLLGSIAATLLNALIVVFIHSSTTFSRLSAIIGTLSGFAVAMYLPYGALSKHIQTLVKCVPSSYEATSLRSLLLNQISHQKLSASLRTEMANYLGIHFKIAGYLLSRADNAWVLVEMIIALVLIIVIISFISERKRTN</sequence>
<accession>A0ABR8PA80</accession>
<proteinExistence type="predicted"/>
<feature type="domain" description="ABC-2 type transporter transmembrane" evidence="6">
    <location>
        <begin position="61"/>
        <end position="274"/>
    </location>
</feature>
<organism evidence="7 8">
    <name type="scientific">Limosilactobacillus avistercoris</name>
    <dbReference type="NCBI Taxonomy" id="2762243"/>
    <lineage>
        <taxon>Bacteria</taxon>
        <taxon>Bacillati</taxon>
        <taxon>Bacillota</taxon>
        <taxon>Bacilli</taxon>
        <taxon>Lactobacillales</taxon>
        <taxon>Lactobacillaceae</taxon>
        <taxon>Limosilactobacillus</taxon>
    </lineage>
</organism>
<feature type="transmembrane region" description="Helical" evidence="5">
    <location>
        <begin position="12"/>
        <end position="37"/>
    </location>
</feature>
<dbReference type="InterPro" id="IPR051784">
    <property type="entry name" value="Nod_factor_ABC_transporter"/>
</dbReference>
<protein>
    <submittedName>
        <fullName evidence="7">ABC transporter permease</fullName>
    </submittedName>
</protein>
<keyword evidence="8" id="KW-1185">Reference proteome</keyword>
<keyword evidence="4 5" id="KW-0472">Membrane</keyword>
<feature type="transmembrane region" description="Helical" evidence="5">
    <location>
        <begin position="140"/>
        <end position="166"/>
    </location>
</feature>
<evidence type="ECO:0000256" key="4">
    <source>
        <dbReference type="ARBA" id="ARBA00023136"/>
    </source>
</evidence>
<feature type="transmembrane region" description="Helical" evidence="5">
    <location>
        <begin position="57"/>
        <end position="80"/>
    </location>
</feature>
<evidence type="ECO:0000256" key="5">
    <source>
        <dbReference type="SAM" id="Phobius"/>
    </source>
</evidence>
<dbReference type="Proteomes" id="UP000616837">
    <property type="component" value="Unassembled WGS sequence"/>
</dbReference>
<evidence type="ECO:0000256" key="1">
    <source>
        <dbReference type="ARBA" id="ARBA00004141"/>
    </source>
</evidence>
<feature type="transmembrane region" description="Helical" evidence="5">
    <location>
        <begin position="258"/>
        <end position="278"/>
    </location>
</feature>
<comment type="subcellular location">
    <subcellularLocation>
        <location evidence="1">Membrane</location>
        <topology evidence="1">Multi-pass membrane protein</topology>
    </subcellularLocation>
</comment>
<dbReference type="RefSeq" id="WP_191683557.1">
    <property type="nucleotide sequence ID" value="NZ_JACSQW010000001.1"/>
</dbReference>
<evidence type="ECO:0000256" key="3">
    <source>
        <dbReference type="ARBA" id="ARBA00022989"/>
    </source>
</evidence>
<evidence type="ECO:0000256" key="2">
    <source>
        <dbReference type="ARBA" id="ARBA00022692"/>
    </source>
</evidence>
<evidence type="ECO:0000259" key="6">
    <source>
        <dbReference type="Pfam" id="PF12698"/>
    </source>
</evidence>
<keyword evidence="3 5" id="KW-1133">Transmembrane helix</keyword>
<dbReference type="EMBL" id="JACSQW010000001">
    <property type="protein sequence ID" value="MBD7894142.1"/>
    <property type="molecule type" value="Genomic_DNA"/>
</dbReference>
<dbReference type="InterPro" id="IPR013525">
    <property type="entry name" value="ABC2_TM"/>
</dbReference>